<name>B5GLQ8_STRCL</name>
<evidence type="ECO:0000259" key="7">
    <source>
        <dbReference type="Pfam" id="PF09851"/>
    </source>
</evidence>
<keyword evidence="5 6" id="KW-0472">Membrane</keyword>
<dbReference type="Proteomes" id="UP000002357">
    <property type="component" value="Plasmid pSCL4"/>
</dbReference>
<keyword evidence="4 6" id="KW-1133">Transmembrane helix</keyword>
<dbReference type="GeneID" id="93734494"/>
<evidence type="ECO:0000313" key="9">
    <source>
        <dbReference type="EMBL" id="EFG04917.2"/>
    </source>
</evidence>
<evidence type="ECO:0000259" key="8">
    <source>
        <dbReference type="Pfam" id="PF13396"/>
    </source>
</evidence>
<evidence type="ECO:0000256" key="6">
    <source>
        <dbReference type="SAM" id="Phobius"/>
    </source>
</evidence>
<dbReference type="OrthoDB" id="7596142at2"/>
<evidence type="ECO:0000256" key="5">
    <source>
        <dbReference type="ARBA" id="ARBA00023136"/>
    </source>
</evidence>
<dbReference type="AlphaFoldDB" id="B5GLQ8"/>
<geneLocation type="plasmid" evidence="9 10">
    <name>pSCL4</name>
</geneLocation>
<dbReference type="RefSeq" id="WP_003952650.1">
    <property type="nucleotide sequence ID" value="NZ_CM000914.1"/>
</dbReference>
<reference evidence="9 10" key="1">
    <citation type="journal article" date="2010" name="Genome Biol. Evol.">
        <title>The sequence of a 1.8-mb bacterial linear plasmid reveals a rich evolutionary reservoir of secondary metabolic pathways.</title>
        <authorList>
            <person name="Medema M.H."/>
            <person name="Trefzer A."/>
            <person name="Kovalchuk A."/>
            <person name="van den Berg M."/>
            <person name="Mueller U."/>
            <person name="Heijne W."/>
            <person name="Wu L."/>
            <person name="Alam M.T."/>
            <person name="Ronning C.M."/>
            <person name="Nierman W.C."/>
            <person name="Bovenberg R.A.L."/>
            <person name="Breitling R."/>
            <person name="Takano E."/>
        </authorList>
    </citation>
    <scope>NUCLEOTIDE SEQUENCE [LARGE SCALE GENOMIC DNA]</scope>
    <source>
        <strain evidence="10">ATCC 27064 / DSM 738 / JCM 4710 / NBRC 13307 / NCIMB 12785 / NRRL 3585 / VKM Ac-602</strain>
        <plasmid evidence="9">pSCL4</plasmid>
    </source>
</reference>
<evidence type="ECO:0000256" key="3">
    <source>
        <dbReference type="ARBA" id="ARBA00022692"/>
    </source>
</evidence>
<dbReference type="InterPro" id="IPR027379">
    <property type="entry name" value="CLS_N"/>
</dbReference>
<evidence type="ECO:0000256" key="2">
    <source>
        <dbReference type="ARBA" id="ARBA00022475"/>
    </source>
</evidence>
<proteinExistence type="predicted"/>
<keyword evidence="10" id="KW-1185">Reference proteome</keyword>
<feature type="transmembrane region" description="Helical" evidence="6">
    <location>
        <begin position="52"/>
        <end position="72"/>
    </location>
</feature>
<feature type="transmembrane region" description="Helical" evidence="6">
    <location>
        <begin position="12"/>
        <end position="32"/>
    </location>
</feature>
<sequence length="137" mass="15726">MEGQQILAYDYPLLGAFWTVMWIFLWVMWFLLLFRVITDVFRDDSLNGWTKAGWLIFVLIVPFLGVLVYVIVRGKKMGTREIRHAQERQAAMDDYIRRTAGGDGGGSATELAKLSELKAKGDITEAEFQRAKEKILH</sequence>
<dbReference type="eggNOG" id="ENOG5033ZNP">
    <property type="taxonomic scope" value="Bacteria"/>
</dbReference>
<keyword evidence="2" id="KW-1003">Cell membrane</keyword>
<gene>
    <name evidence="9" type="ORF">SCLAV_p1435</name>
</gene>
<organism evidence="9 10">
    <name type="scientific">Streptomyces clavuligerus</name>
    <dbReference type="NCBI Taxonomy" id="1901"/>
    <lineage>
        <taxon>Bacteria</taxon>
        <taxon>Bacillati</taxon>
        <taxon>Actinomycetota</taxon>
        <taxon>Actinomycetes</taxon>
        <taxon>Kitasatosporales</taxon>
        <taxon>Streptomycetaceae</taxon>
        <taxon>Streptomyces</taxon>
    </lineage>
</organism>
<dbReference type="GO" id="GO:0005886">
    <property type="term" value="C:plasma membrane"/>
    <property type="evidence" value="ECO:0007669"/>
    <property type="project" value="UniProtKB-SubCell"/>
</dbReference>
<feature type="domain" description="Cardiolipin synthase N-terminal" evidence="8">
    <location>
        <begin position="27"/>
        <end position="73"/>
    </location>
</feature>
<evidence type="ECO:0000256" key="4">
    <source>
        <dbReference type="ARBA" id="ARBA00022989"/>
    </source>
</evidence>
<keyword evidence="3 6" id="KW-0812">Transmembrane</keyword>
<comment type="subcellular location">
    <subcellularLocation>
        <location evidence="1">Cell membrane</location>
        <topology evidence="1">Multi-pass membrane protein</topology>
    </subcellularLocation>
</comment>
<dbReference type="InterPro" id="IPR018649">
    <property type="entry name" value="SHOCT"/>
</dbReference>
<dbReference type="EMBL" id="CM000914">
    <property type="protein sequence ID" value="EFG04917.2"/>
    <property type="molecule type" value="Genomic_DNA"/>
</dbReference>
<keyword evidence="9" id="KW-0614">Plasmid</keyword>
<feature type="domain" description="SHOCT" evidence="7">
    <location>
        <begin position="109"/>
        <end position="136"/>
    </location>
</feature>
<dbReference type="Pfam" id="PF09851">
    <property type="entry name" value="SHOCT"/>
    <property type="match status" value="1"/>
</dbReference>
<protein>
    <submittedName>
        <fullName evidence="9">Integral membrane protein</fullName>
    </submittedName>
</protein>
<evidence type="ECO:0000256" key="1">
    <source>
        <dbReference type="ARBA" id="ARBA00004651"/>
    </source>
</evidence>
<accession>B5GLQ8</accession>
<dbReference type="Pfam" id="PF13396">
    <property type="entry name" value="PLDc_N"/>
    <property type="match status" value="1"/>
</dbReference>
<evidence type="ECO:0000313" key="10">
    <source>
        <dbReference type="Proteomes" id="UP000002357"/>
    </source>
</evidence>